<dbReference type="CDD" id="cd00851">
    <property type="entry name" value="MTH1175"/>
    <property type="match status" value="1"/>
</dbReference>
<sequence>MARPCKRRRICGKPPCAFFGPEGEKPDRVVMTLDEFETIRLIDWEGLTQEQCAGQMDVARTTVQAIYGSARSKVAECLVLGKGLRIEGGEYRLCDGTRRGCRRPCPDPLLRGAYASRGGADCRATGECVRKERTGGDFEMKIAVTFEEGKIFQHFGHTEQFKIYDVENGTIVGSQVVDTRGQGHGALAGFLQEFQVTDLICGGIGGGARQALAEAGIRLYGGVTGDADQAAQALAEGKLSYDPDAECSHHGEGHHGGSCGHHGEGHEGCGHHGNGERCGHHGEE</sequence>
<dbReference type="Proteomes" id="UP000823910">
    <property type="component" value="Unassembled WGS sequence"/>
</dbReference>
<dbReference type="SUPFAM" id="SSF53146">
    <property type="entry name" value="Nitrogenase accessory factor-like"/>
    <property type="match status" value="1"/>
</dbReference>
<dbReference type="InterPro" id="IPR033913">
    <property type="entry name" value="MTH1175_dom"/>
</dbReference>
<gene>
    <name evidence="4" type="ORF">H9704_05045</name>
</gene>
<evidence type="ECO:0000256" key="1">
    <source>
        <dbReference type="ARBA" id="ARBA00009350"/>
    </source>
</evidence>
<dbReference type="PANTHER" id="PTHR37478">
    <property type="match status" value="1"/>
</dbReference>
<dbReference type="Pfam" id="PF02001">
    <property type="entry name" value="DUF134"/>
    <property type="match status" value="1"/>
</dbReference>
<evidence type="ECO:0000313" key="5">
    <source>
        <dbReference type="Proteomes" id="UP000823910"/>
    </source>
</evidence>
<name>A0A9D2MYY6_9FIRM</name>
<dbReference type="InterPro" id="IPR002852">
    <property type="entry name" value="UPF0251"/>
</dbReference>
<dbReference type="PANTHER" id="PTHR37478:SF2">
    <property type="entry name" value="UPF0251 PROTEIN TK0562"/>
    <property type="match status" value="1"/>
</dbReference>
<dbReference type="Gene3D" id="3.30.420.130">
    <property type="entry name" value="Dinitrogenase iron-molybdenum cofactor biosynthesis domain"/>
    <property type="match status" value="1"/>
</dbReference>
<dbReference type="AlphaFoldDB" id="A0A9D2MYY6"/>
<comment type="similarity">
    <text evidence="1">Belongs to the UPF0251 family.</text>
</comment>
<dbReference type="InterPro" id="IPR003731">
    <property type="entry name" value="Di-Nase_FeMo-co_biosynth"/>
</dbReference>
<accession>A0A9D2MYY6</accession>
<evidence type="ECO:0000259" key="3">
    <source>
        <dbReference type="Pfam" id="PF02579"/>
    </source>
</evidence>
<evidence type="ECO:0000313" key="4">
    <source>
        <dbReference type="EMBL" id="HJC05505.1"/>
    </source>
</evidence>
<proteinExistence type="inferred from homology"/>
<organism evidence="4 5">
    <name type="scientific">Candidatus Enterocloster excrementipullorum</name>
    <dbReference type="NCBI Taxonomy" id="2838559"/>
    <lineage>
        <taxon>Bacteria</taxon>
        <taxon>Bacillati</taxon>
        <taxon>Bacillota</taxon>
        <taxon>Clostridia</taxon>
        <taxon>Lachnospirales</taxon>
        <taxon>Lachnospiraceae</taxon>
        <taxon>Enterocloster</taxon>
    </lineage>
</organism>
<comment type="caution">
    <text evidence="4">The sequence shown here is derived from an EMBL/GenBank/DDBJ whole genome shotgun (WGS) entry which is preliminary data.</text>
</comment>
<reference evidence="4" key="1">
    <citation type="journal article" date="2021" name="PeerJ">
        <title>Extensive microbial diversity within the chicken gut microbiome revealed by metagenomics and culture.</title>
        <authorList>
            <person name="Gilroy R."/>
            <person name="Ravi A."/>
            <person name="Getino M."/>
            <person name="Pursley I."/>
            <person name="Horton D.L."/>
            <person name="Alikhan N.F."/>
            <person name="Baker D."/>
            <person name="Gharbi K."/>
            <person name="Hall N."/>
            <person name="Watson M."/>
            <person name="Adriaenssens E.M."/>
            <person name="Foster-Nyarko E."/>
            <person name="Jarju S."/>
            <person name="Secka A."/>
            <person name="Antonio M."/>
            <person name="Oren A."/>
            <person name="Chaudhuri R.R."/>
            <person name="La Ragione R."/>
            <person name="Hildebrand F."/>
            <person name="Pallen M.J."/>
        </authorList>
    </citation>
    <scope>NUCLEOTIDE SEQUENCE</scope>
    <source>
        <strain evidence="4">CHK180-15479</strain>
    </source>
</reference>
<evidence type="ECO:0000256" key="2">
    <source>
        <dbReference type="SAM" id="MobiDB-lite"/>
    </source>
</evidence>
<reference evidence="4" key="2">
    <citation type="submission" date="2021-04" db="EMBL/GenBank/DDBJ databases">
        <authorList>
            <person name="Gilroy R."/>
        </authorList>
    </citation>
    <scope>NUCLEOTIDE SEQUENCE</scope>
    <source>
        <strain evidence="4">CHK180-15479</strain>
    </source>
</reference>
<dbReference type="Pfam" id="PF02579">
    <property type="entry name" value="Nitro_FeMo-Co"/>
    <property type="match status" value="1"/>
</dbReference>
<feature type="domain" description="Dinitrogenase iron-molybdenum cofactor biosynthesis" evidence="3">
    <location>
        <begin position="148"/>
        <end position="235"/>
    </location>
</feature>
<dbReference type="InterPro" id="IPR036105">
    <property type="entry name" value="DiNase_FeMo-co_biosyn_sf"/>
</dbReference>
<feature type="region of interest" description="Disordered" evidence="2">
    <location>
        <begin position="246"/>
        <end position="267"/>
    </location>
</feature>
<dbReference type="EMBL" id="DWWT01000020">
    <property type="protein sequence ID" value="HJC05505.1"/>
    <property type="molecule type" value="Genomic_DNA"/>
</dbReference>
<protein>
    <submittedName>
        <fullName evidence="4">DUF134 domain-containing protein</fullName>
    </submittedName>
</protein>